<protein>
    <recommendedName>
        <fullName evidence="2">D-isomer specific 2-hydroxyacid dehydrogenase NAD-binding domain-containing protein</fullName>
    </recommendedName>
</protein>
<dbReference type="Pfam" id="PF02826">
    <property type="entry name" value="2-Hacid_dh_C"/>
    <property type="match status" value="1"/>
</dbReference>
<evidence type="ECO:0000313" key="3">
    <source>
        <dbReference type="EMBL" id="OIK04101.1"/>
    </source>
</evidence>
<dbReference type="Gene3D" id="3.40.50.720">
    <property type="entry name" value="NAD(P)-binding Rossmann-like Domain"/>
    <property type="match status" value="1"/>
</dbReference>
<dbReference type="Proteomes" id="UP000179642">
    <property type="component" value="Unassembled WGS sequence"/>
</dbReference>
<feature type="domain" description="D-isomer specific 2-hydroxyacid dehydrogenase NAD-binding" evidence="2">
    <location>
        <begin position="1"/>
        <end position="59"/>
    </location>
</feature>
<name>A0A1S2QES4_9ACTN</name>
<dbReference type="GO" id="GO:0051287">
    <property type="term" value="F:NAD binding"/>
    <property type="evidence" value="ECO:0007669"/>
    <property type="project" value="InterPro"/>
</dbReference>
<dbReference type="AlphaFoldDB" id="A0A1S2QES4"/>
<dbReference type="InterPro" id="IPR036291">
    <property type="entry name" value="NAD(P)-bd_dom_sf"/>
</dbReference>
<dbReference type="RefSeq" id="WP_071381913.1">
    <property type="nucleotide sequence ID" value="NZ_MLYO01000031.1"/>
</dbReference>
<comment type="caution">
    <text evidence="3">The sequence shown here is derived from an EMBL/GenBank/DDBJ whole genome shotgun (WGS) entry which is preliminary data.</text>
</comment>
<reference evidence="3 4" key="1">
    <citation type="submission" date="2016-10" db="EMBL/GenBank/DDBJ databases">
        <title>Genome sequence of Streptomyces sp. MUSC 1.</title>
        <authorList>
            <person name="Lee L.-H."/>
            <person name="Ser H.-L."/>
            <person name="Law J.W.-F."/>
        </authorList>
    </citation>
    <scope>NUCLEOTIDE SEQUENCE [LARGE SCALE GENOMIC DNA]</scope>
    <source>
        <strain evidence="3 4">MUSC 1</strain>
    </source>
</reference>
<keyword evidence="4" id="KW-1185">Reference proteome</keyword>
<evidence type="ECO:0000313" key="4">
    <source>
        <dbReference type="Proteomes" id="UP000179642"/>
    </source>
</evidence>
<organism evidence="3 4">
    <name type="scientific">Streptomyces monashensis</name>
    <dbReference type="NCBI Taxonomy" id="1678012"/>
    <lineage>
        <taxon>Bacteria</taxon>
        <taxon>Bacillati</taxon>
        <taxon>Actinomycetota</taxon>
        <taxon>Actinomycetes</taxon>
        <taxon>Kitasatosporales</taxon>
        <taxon>Streptomycetaceae</taxon>
        <taxon>Streptomyces</taxon>
    </lineage>
</organism>
<evidence type="ECO:0000256" key="1">
    <source>
        <dbReference type="SAM" id="MobiDB-lite"/>
    </source>
</evidence>
<sequence length="109" mass="11287">MFDARSLALLKDGAALVDTACGSLVTAAALTAHLVTGRLNAVLDIARTRRTPPPNPTRTGSGPVRPPHHRRNSCSCVPSRGLRQPGGRGRPCTGTHRPAPAAEGPHSAT</sequence>
<gene>
    <name evidence="3" type="ORF">BIV23_18075</name>
</gene>
<proteinExistence type="predicted"/>
<accession>A0A1S2QES4</accession>
<dbReference type="SUPFAM" id="SSF51735">
    <property type="entry name" value="NAD(P)-binding Rossmann-fold domains"/>
    <property type="match status" value="1"/>
</dbReference>
<evidence type="ECO:0000259" key="2">
    <source>
        <dbReference type="Pfam" id="PF02826"/>
    </source>
</evidence>
<feature type="region of interest" description="Disordered" evidence="1">
    <location>
        <begin position="47"/>
        <end position="109"/>
    </location>
</feature>
<dbReference type="EMBL" id="MLYO01000031">
    <property type="protein sequence ID" value="OIK04101.1"/>
    <property type="molecule type" value="Genomic_DNA"/>
</dbReference>
<dbReference type="InterPro" id="IPR006140">
    <property type="entry name" value="D-isomer_DH_NAD-bd"/>
</dbReference>